<protein>
    <submittedName>
        <fullName evidence="7">Ribosomal protein S5 domain 2-type fold, subgroup</fullName>
    </submittedName>
</protein>
<dbReference type="InterPro" id="IPR014721">
    <property type="entry name" value="Ribsml_uS5_D2-typ_fold_subgr"/>
</dbReference>
<dbReference type="PANTHER" id="PTHR10073:SF52">
    <property type="entry name" value="MISMATCH REPAIR ENDONUCLEASE PMS2"/>
    <property type="match status" value="1"/>
</dbReference>
<dbReference type="EMBL" id="FWEW01003312">
    <property type="protein sequence ID" value="SLM39091.1"/>
    <property type="molecule type" value="Genomic_DNA"/>
</dbReference>
<dbReference type="Pfam" id="PF08676">
    <property type="entry name" value="MutL_C"/>
    <property type="match status" value="1"/>
</dbReference>
<evidence type="ECO:0000256" key="3">
    <source>
        <dbReference type="SAM" id="MobiDB-lite"/>
    </source>
</evidence>
<dbReference type="InterPro" id="IPR020568">
    <property type="entry name" value="Ribosomal_Su5_D2-typ_SF"/>
</dbReference>
<feature type="region of interest" description="Disordered" evidence="3">
    <location>
        <begin position="1332"/>
        <end position="1403"/>
    </location>
</feature>
<dbReference type="Pfam" id="PF13915">
    <property type="entry name" value="DUF4210"/>
    <property type="match status" value="1"/>
</dbReference>
<dbReference type="InterPro" id="IPR042120">
    <property type="entry name" value="MutL_C_dimsub"/>
</dbReference>
<reference evidence="8" key="1">
    <citation type="submission" date="2017-03" db="EMBL/GenBank/DDBJ databases">
        <authorList>
            <person name="Sharma R."/>
            <person name="Thines M."/>
        </authorList>
    </citation>
    <scope>NUCLEOTIDE SEQUENCE [LARGE SCALE GENOMIC DNA]</scope>
</reference>
<proteinExistence type="inferred from homology"/>
<dbReference type="SUPFAM" id="SSF54211">
    <property type="entry name" value="Ribosomal protein S5 domain 2-like"/>
    <property type="match status" value="1"/>
</dbReference>
<feature type="compositionally biased region" description="Basic and acidic residues" evidence="3">
    <location>
        <begin position="376"/>
        <end position="392"/>
    </location>
</feature>
<feature type="compositionally biased region" description="Basic and acidic residues" evidence="3">
    <location>
        <begin position="670"/>
        <end position="680"/>
    </location>
</feature>
<evidence type="ECO:0000313" key="8">
    <source>
        <dbReference type="Proteomes" id="UP000192927"/>
    </source>
</evidence>
<feature type="compositionally biased region" description="Acidic residues" evidence="3">
    <location>
        <begin position="603"/>
        <end position="614"/>
    </location>
</feature>
<feature type="compositionally biased region" description="Polar residues" evidence="3">
    <location>
        <begin position="1141"/>
        <end position="1159"/>
    </location>
</feature>
<feature type="compositionally biased region" description="Low complexity" evidence="3">
    <location>
        <begin position="1642"/>
        <end position="1664"/>
    </location>
</feature>
<dbReference type="InterPro" id="IPR014790">
    <property type="entry name" value="MutL_C"/>
</dbReference>
<dbReference type="SMART" id="SM01177">
    <property type="entry name" value="DUF4210"/>
    <property type="match status" value="1"/>
</dbReference>
<keyword evidence="7" id="KW-0687">Ribonucleoprotein</keyword>
<dbReference type="FunFam" id="3.30.565.10:FF:000014">
    <property type="entry name" value="Mismatch repair endonuclease pms1, putative"/>
    <property type="match status" value="1"/>
</dbReference>
<dbReference type="Pfam" id="PF13589">
    <property type="entry name" value="HATPase_c_3"/>
    <property type="match status" value="1"/>
</dbReference>
<feature type="compositionally biased region" description="Polar residues" evidence="3">
    <location>
        <begin position="484"/>
        <end position="495"/>
    </location>
</feature>
<feature type="region of interest" description="Disordered" evidence="3">
    <location>
        <begin position="1056"/>
        <end position="1100"/>
    </location>
</feature>
<feature type="region of interest" description="Disordered" evidence="3">
    <location>
        <begin position="353"/>
        <end position="392"/>
    </location>
</feature>
<dbReference type="SUPFAM" id="SSF118116">
    <property type="entry name" value="DNA mismatch repair protein MutL"/>
    <property type="match status" value="1"/>
</dbReference>
<feature type="domain" description="MutL C-terminal dimerisation" evidence="4">
    <location>
        <begin position="780"/>
        <end position="932"/>
    </location>
</feature>
<feature type="compositionally biased region" description="Basic and acidic residues" evidence="3">
    <location>
        <begin position="1332"/>
        <end position="1341"/>
    </location>
</feature>
<dbReference type="GO" id="GO:0032389">
    <property type="term" value="C:MutLalpha complex"/>
    <property type="evidence" value="ECO:0007669"/>
    <property type="project" value="TreeGrafter"/>
</dbReference>
<feature type="region of interest" description="Disordered" evidence="3">
    <location>
        <begin position="484"/>
        <end position="681"/>
    </location>
</feature>
<dbReference type="GO" id="GO:0030983">
    <property type="term" value="F:mismatched DNA binding"/>
    <property type="evidence" value="ECO:0007669"/>
    <property type="project" value="InterPro"/>
</dbReference>
<dbReference type="GO" id="GO:0005524">
    <property type="term" value="F:ATP binding"/>
    <property type="evidence" value="ECO:0007669"/>
    <property type="project" value="InterPro"/>
</dbReference>
<dbReference type="InterPro" id="IPR037198">
    <property type="entry name" value="MutL_C_sf"/>
</dbReference>
<dbReference type="CDD" id="cd16926">
    <property type="entry name" value="HATPase_MutL-MLH-PMS-like"/>
    <property type="match status" value="1"/>
</dbReference>
<keyword evidence="2" id="KW-0227">DNA damage</keyword>
<organism evidence="7 8">
    <name type="scientific">Lasallia pustulata</name>
    <dbReference type="NCBI Taxonomy" id="136370"/>
    <lineage>
        <taxon>Eukaryota</taxon>
        <taxon>Fungi</taxon>
        <taxon>Dikarya</taxon>
        <taxon>Ascomycota</taxon>
        <taxon>Pezizomycotina</taxon>
        <taxon>Lecanoromycetes</taxon>
        <taxon>OSLEUM clade</taxon>
        <taxon>Umbilicariomycetidae</taxon>
        <taxon>Umbilicariales</taxon>
        <taxon>Umbilicariaceae</taxon>
        <taxon>Lasallia</taxon>
    </lineage>
</organism>
<dbReference type="NCBIfam" id="TIGR00585">
    <property type="entry name" value="mutl"/>
    <property type="match status" value="1"/>
</dbReference>
<evidence type="ECO:0000256" key="2">
    <source>
        <dbReference type="ARBA" id="ARBA00022763"/>
    </source>
</evidence>
<dbReference type="PANTHER" id="PTHR10073">
    <property type="entry name" value="DNA MISMATCH REPAIR PROTEIN MLH, PMS, MUTL"/>
    <property type="match status" value="1"/>
</dbReference>
<evidence type="ECO:0000259" key="4">
    <source>
        <dbReference type="SMART" id="SM00853"/>
    </source>
</evidence>
<name>A0A1W5D7S9_9LECA</name>
<comment type="similarity">
    <text evidence="1">Belongs to the DNA mismatch repair MutL/HexB family.</text>
</comment>
<feature type="region of interest" description="Disordered" evidence="3">
    <location>
        <begin position="984"/>
        <end position="1044"/>
    </location>
</feature>
<dbReference type="InterPro" id="IPR025261">
    <property type="entry name" value="Atos-like_cons_dom"/>
</dbReference>
<dbReference type="SUPFAM" id="SSF55874">
    <property type="entry name" value="ATPase domain of HSP90 chaperone/DNA topoisomerase II/histidine kinase"/>
    <property type="match status" value="1"/>
</dbReference>
<accession>A0A1W5D7S9</accession>
<dbReference type="GO" id="GO:0005840">
    <property type="term" value="C:ribosome"/>
    <property type="evidence" value="ECO:0007669"/>
    <property type="project" value="UniProtKB-KW"/>
</dbReference>
<dbReference type="CDD" id="cd03484">
    <property type="entry name" value="MutL_Trans_hPMS_2_like"/>
    <property type="match status" value="1"/>
</dbReference>
<feature type="compositionally biased region" description="Polar residues" evidence="3">
    <location>
        <begin position="578"/>
        <end position="589"/>
    </location>
</feature>
<dbReference type="Pfam" id="PF13889">
    <property type="entry name" value="Chromosome_seg"/>
    <property type="match status" value="1"/>
</dbReference>
<dbReference type="SMART" id="SM01340">
    <property type="entry name" value="DNA_mis_repair"/>
    <property type="match status" value="1"/>
</dbReference>
<dbReference type="InterPro" id="IPR036890">
    <property type="entry name" value="HATPase_C_sf"/>
</dbReference>
<feature type="region of interest" description="Disordered" evidence="3">
    <location>
        <begin position="1141"/>
        <end position="1191"/>
    </location>
</feature>
<evidence type="ECO:0000256" key="1">
    <source>
        <dbReference type="ARBA" id="ARBA00006082"/>
    </source>
</evidence>
<feature type="region of interest" description="Disordered" evidence="3">
    <location>
        <begin position="1507"/>
        <end position="1542"/>
    </location>
</feature>
<dbReference type="Proteomes" id="UP000192927">
    <property type="component" value="Unassembled WGS sequence"/>
</dbReference>
<feature type="compositionally biased region" description="Polar residues" evidence="3">
    <location>
        <begin position="537"/>
        <end position="552"/>
    </location>
</feature>
<keyword evidence="8" id="KW-1185">Reference proteome</keyword>
<feature type="region of interest" description="Disordered" evidence="3">
    <location>
        <begin position="1602"/>
        <end position="1715"/>
    </location>
</feature>
<dbReference type="PROSITE" id="PS00058">
    <property type="entry name" value="DNA_MISMATCH_REPAIR_1"/>
    <property type="match status" value="1"/>
</dbReference>
<dbReference type="InterPro" id="IPR033473">
    <property type="entry name" value="Atos-like_C"/>
</dbReference>
<dbReference type="InterPro" id="IPR038973">
    <property type="entry name" value="MutL/Mlh/Pms-like"/>
</dbReference>
<feature type="compositionally biased region" description="Polar residues" evidence="3">
    <location>
        <begin position="1174"/>
        <end position="1188"/>
    </location>
</feature>
<feature type="compositionally biased region" description="Polar residues" evidence="3">
    <location>
        <begin position="1205"/>
        <end position="1227"/>
    </location>
</feature>
<feature type="domain" description="Atos-like conserved" evidence="5">
    <location>
        <begin position="1250"/>
        <end position="1325"/>
    </location>
</feature>
<dbReference type="GO" id="GO:0140664">
    <property type="term" value="F:ATP-dependent DNA damage sensor activity"/>
    <property type="evidence" value="ECO:0007669"/>
    <property type="project" value="InterPro"/>
</dbReference>
<dbReference type="InterPro" id="IPR002099">
    <property type="entry name" value="MutL/Mlh/PMS"/>
</dbReference>
<keyword evidence="7" id="KW-0689">Ribosomal protein</keyword>
<evidence type="ECO:0000259" key="6">
    <source>
        <dbReference type="SMART" id="SM01340"/>
    </source>
</evidence>
<dbReference type="InterPro" id="IPR014762">
    <property type="entry name" value="DNA_mismatch_repair_CS"/>
</dbReference>
<dbReference type="Gene3D" id="3.30.230.10">
    <property type="match status" value="1"/>
</dbReference>
<dbReference type="GO" id="GO:0061982">
    <property type="term" value="P:meiosis I cell cycle process"/>
    <property type="evidence" value="ECO:0007669"/>
    <property type="project" value="UniProtKB-ARBA"/>
</dbReference>
<evidence type="ECO:0000259" key="5">
    <source>
        <dbReference type="SMART" id="SM01177"/>
    </source>
</evidence>
<dbReference type="GO" id="GO:0006298">
    <property type="term" value="P:mismatch repair"/>
    <property type="evidence" value="ECO:0007669"/>
    <property type="project" value="InterPro"/>
</dbReference>
<feature type="compositionally biased region" description="Polar residues" evidence="3">
    <location>
        <begin position="502"/>
        <end position="517"/>
    </location>
</feature>
<evidence type="ECO:0000313" key="7">
    <source>
        <dbReference type="EMBL" id="SLM39091.1"/>
    </source>
</evidence>
<sequence length="1715" mass="187147">MATIKPIEGHSVHRIQSGQVIVDLVSVVKELVENSLDAGATSIDIRFKNHGLDAVEIQDNGDGISKEDYETIALKHFTSKLSSYEDLTSLQTFGFRGEALSSLCALSEFHVVTARAEQAPRGTRLDFEMSGKLKGTSVVASQKGTTVIVENLFMNLPVRRRELEKNIKREYGKVLGILQAYACISLNVRVSVSNQVPKGKKATVFATKSNPTTRENIANIFGAKTLPALIPLDLIFDMQPSTGPTQEPITQGDAWNKQVRIIGHISKPIFGEGRQTPDRQMFFVNARPCGLPQVARAFNEVYKSYNLSQSPFIFANLVLDTKLFEEQNQTVPQSAKPMQKLPLFKQLTVSRIVPPRHSPDDAPAEPSSSEDEDDRTGEGHDSTKTLDLGTRDGRTTNLIHDFLGRKAQDRVLKSTYKSGKDNEQEIGLSKGKQKLIDKLGRQSDTLPADDEPGHARALAESDVSRAKIATTSIPVLDFNQRMAEQQANTSDTVEPSLSSSSKPQESMRTIATTTTQGDPGIVQNAFDRMRPRRSALGTATITIGPKTFTSAFGSPPRKRHRVHSVKARQSEQGPLATQPASQKFGSTLQGFAAPGTLAQSTASEEDDESDDDSEESKIVSPEDPTDQGAKLDDDASAPREGAPLADARESPVDLSTEEDGEGSDGEYMDEETKKAKEEGRINQLIYEAEERAARPSEDNDKRAHRLLKGGGQKDSTTQLVRFIDTSIERITTQLQTLQHALQDSLGHNATKDTSTDVNEESAEERLSLTVTKADFAHMRIVGQFNLGFILTTRSAPPSLPLAPNPSASDLFIIDQHASDEIYNFERLQATTTLQNQRLVHPRPLALTAIEEETLLAHPAALRKNGFLVAVDPSANPPIGHRCSLLALPTSRAVTFDTRDLEELLALLAEESSSVHVPRPEFCDGPIMDTDMEDPFPVDGGAGNLAPVAATLQTSDRGELIERIKRGESPTWVPNAALEAFLKSHNDDPRLPTPDPPQHATSPLLPSAELEEGRERLQRQDVNSKELLSPPSEIQRPRSALHAGDFREDIHRLEIQREDLESISPRRSDHTFTGPLGTSPTTPWYQPPPPPGQSPRSDQARFPAAGIPAVADREVSRSRAPSLNSFSSSYVLKVPTSPLVQQSNNADLDFSPTNLSTTPEKQNRRHTLPPHALQSLHSSPASHLPTMSQAARPPAAIRREGTFPYQTHQPRRSLTSGWSLQAASSPQTPAYLRSRRPSYSSEASPLHHASMVGSYEESILRGRMSTTPSKPFDFTAQIGVLGMGNCKPNLKCPAHVTVPFPAVFYSWGGGTSKGPSVVDDEPSPYVGHIDLEHALAPESSRENRRRRKPTPSVRGADACEGAGSGQEPDSTATRLTLRRQGKRKRRSDSPKTPPGGSYRIPQRGQLQIMIKNPNKTAVKLFLVPYGLEGMEPGTKTFIRQRCYSAGTIIDDALSSKTEPAAIGAVDPKGKPTLRYLIHLNICCTSRGRFYLYQHIRVVFANRVPDGKEKLQNETQQPEPRFSTYKPSKDPTASSSASARSAADKAYRRRSSGFAFGPGSMTFKVSDGLHGQPFASGTTYPFNNEGPTAPIPAIPFNLARLRKESKDDTCSHGNDAMDTDSTDGDIDSQTPMSPLNERISSRFPPSLASPLSGMSSSYRSSSSHSSDGYNKLSRGDVGYGGIFGNRADSPEPGDGLLARRLRGLGVQLESPKNENGP</sequence>
<dbReference type="Gene3D" id="3.30.1540.20">
    <property type="entry name" value="MutL, C-terminal domain, dimerisation subdomain"/>
    <property type="match status" value="1"/>
</dbReference>
<feature type="compositionally biased region" description="Basic and acidic residues" evidence="3">
    <location>
        <begin position="1056"/>
        <end position="1069"/>
    </location>
</feature>
<dbReference type="SMART" id="SM00853">
    <property type="entry name" value="MutL_C"/>
    <property type="match status" value="1"/>
</dbReference>
<feature type="region of interest" description="Disordered" evidence="3">
    <location>
        <begin position="1205"/>
        <end position="1232"/>
    </location>
</feature>
<dbReference type="GO" id="GO:0016887">
    <property type="term" value="F:ATP hydrolysis activity"/>
    <property type="evidence" value="ECO:0007669"/>
    <property type="project" value="InterPro"/>
</dbReference>
<feature type="compositionally biased region" description="Basic and acidic residues" evidence="3">
    <location>
        <begin position="1010"/>
        <end position="1023"/>
    </location>
</feature>
<feature type="compositionally biased region" description="Basic residues" evidence="3">
    <location>
        <begin position="1375"/>
        <end position="1385"/>
    </location>
</feature>
<feature type="compositionally biased region" description="Basic residues" evidence="3">
    <location>
        <begin position="556"/>
        <end position="566"/>
    </location>
</feature>
<feature type="compositionally biased region" description="Acidic residues" evidence="3">
    <location>
        <begin position="1615"/>
        <end position="1624"/>
    </location>
</feature>
<feature type="compositionally biased region" description="Acidic residues" evidence="3">
    <location>
        <begin position="655"/>
        <end position="669"/>
    </location>
</feature>
<dbReference type="Gene3D" id="3.30.565.10">
    <property type="entry name" value="Histidine kinase-like ATPase, C-terminal domain"/>
    <property type="match status" value="1"/>
</dbReference>
<dbReference type="InterPro" id="IPR013507">
    <property type="entry name" value="DNA_mismatch_S5_2-like"/>
</dbReference>
<feature type="domain" description="DNA mismatch repair protein S5" evidence="6">
    <location>
        <begin position="217"/>
        <end position="330"/>
    </location>
</feature>